<name>A0A4Y4DJ47_GLUUR</name>
<evidence type="ECO:0008006" key="3">
    <source>
        <dbReference type="Google" id="ProtNLM"/>
    </source>
</evidence>
<gene>
    <name evidence="1" type="ORF">AUR04nite_08240</name>
</gene>
<keyword evidence="2" id="KW-1185">Reference proteome</keyword>
<dbReference type="EMBL" id="BJNY01000004">
    <property type="protein sequence ID" value="GED05292.1"/>
    <property type="molecule type" value="Genomic_DNA"/>
</dbReference>
<dbReference type="InterPro" id="IPR038296">
    <property type="entry name" value="ParD_sf"/>
</dbReference>
<evidence type="ECO:0000313" key="1">
    <source>
        <dbReference type="EMBL" id="GED05292.1"/>
    </source>
</evidence>
<reference evidence="1 2" key="1">
    <citation type="submission" date="2019-06" db="EMBL/GenBank/DDBJ databases">
        <title>Whole genome shotgun sequence of Glutamicibacter uratoxydans NBRC 15515.</title>
        <authorList>
            <person name="Hosoyama A."/>
            <person name="Uohara A."/>
            <person name="Ohji S."/>
            <person name="Ichikawa N."/>
        </authorList>
    </citation>
    <scope>NUCLEOTIDE SEQUENCE [LARGE SCALE GENOMIC DNA]</scope>
    <source>
        <strain evidence="1 2">NBRC 15515</strain>
    </source>
</reference>
<dbReference type="AlphaFoldDB" id="A0A4Y4DJ47"/>
<sequence>MKGPDVEIRHENQVELHVELDVSMVDAVASLVDSGRYATQSEVVVHALSLLLSTTQPVEQWLRGEVAAAYDQMQASPGQLLTSQQVRTQVAQLHWGSVADPR</sequence>
<dbReference type="Gene3D" id="6.10.10.120">
    <property type="entry name" value="Antitoxin ParD1-like"/>
    <property type="match status" value="1"/>
</dbReference>
<comment type="caution">
    <text evidence="1">The sequence shown here is derived from an EMBL/GenBank/DDBJ whole genome shotgun (WGS) entry which is preliminary data.</text>
</comment>
<proteinExistence type="predicted"/>
<accession>A0A4Y4DJ47</accession>
<dbReference type="Proteomes" id="UP000316612">
    <property type="component" value="Unassembled WGS sequence"/>
</dbReference>
<protein>
    <recommendedName>
        <fullName evidence="3">CopG family transcriptional regulator</fullName>
    </recommendedName>
</protein>
<evidence type="ECO:0000313" key="2">
    <source>
        <dbReference type="Proteomes" id="UP000316612"/>
    </source>
</evidence>
<organism evidence="1 2">
    <name type="scientific">Glutamicibacter uratoxydans</name>
    <name type="common">Arthrobacter uratoxydans</name>
    <dbReference type="NCBI Taxonomy" id="43667"/>
    <lineage>
        <taxon>Bacteria</taxon>
        <taxon>Bacillati</taxon>
        <taxon>Actinomycetota</taxon>
        <taxon>Actinomycetes</taxon>
        <taxon>Micrococcales</taxon>
        <taxon>Micrococcaceae</taxon>
        <taxon>Glutamicibacter</taxon>
    </lineage>
</organism>